<keyword evidence="4" id="KW-0472">Membrane</keyword>
<keyword evidence="6" id="KW-1185">Reference proteome</keyword>
<keyword evidence="4" id="KW-1133">Transmembrane helix</keyword>
<dbReference type="AlphaFoldDB" id="A0A8H4IJ26"/>
<name>A0A8H4IJ26_9PEZI</name>
<dbReference type="InterPro" id="IPR021858">
    <property type="entry name" value="Fun_TF"/>
</dbReference>
<dbReference type="GO" id="GO:0000976">
    <property type="term" value="F:transcription cis-regulatory region binding"/>
    <property type="evidence" value="ECO:0007669"/>
    <property type="project" value="TreeGrafter"/>
</dbReference>
<dbReference type="GO" id="GO:0003700">
    <property type="term" value="F:DNA-binding transcription factor activity"/>
    <property type="evidence" value="ECO:0007669"/>
    <property type="project" value="TreeGrafter"/>
</dbReference>
<sequence length="678" mass="74023">MLSCAYAYENGSRRRTSPPLTPALQSDCVKLVQRSMAGTQKPELTVKETTWSQEEDTESEGVRSVFAAGTVELSDPEARIEDISVFVKGERAEGLTVKGDSWTWRARVARPKRNERFPTIDVVPKDQFMVVIVAKASNGRCAATLILDNSRTGGRGWLFWLLMKNGPLYQAALSLAALHQHTQRSCHSGSATEKELIEYHTKALQGLQRVLLREGRTDEGFVDEPEQLVEFLACGTFLISFEVFQGGVSDWQPHLNALASVVRTMEPPDLLTTSPSAGGVDAARRFLIMNPLWFDLLACASTGTAPRIPAYREWLAADGIDMASIIGCQNWVTGAIGDIATLDALGTAPNTRPGDSLTRNQLSPTSRSITRVFATAALVQLLTMSTNGLPGSSIYAAVACAIDALKRLSPSLSKRGLVWPICVAGSMAAADQQAFFGSIMSSVLQDRAGGHSSFGNYETNISSSFGPEDVKEWLSKKIKDPPKIDSESAFYDLQSILMVSSLEDLNLDIVRNTEKAEMLRKQFLDLHRALQDDRWTSASLNAAIIIRVPAMLLNWSVGAFLTGIGIYLGFIWRYSLDPPQSQGSSLAVLVVYLVVTFIGLVLFFAPPVLKTLEIGPVKRFRAQISDMKRALDLILSIPTVNQNQATQGTENEQARGNADDNGDDNPVSIVPRIHDPMG</sequence>
<evidence type="ECO:0000256" key="4">
    <source>
        <dbReference type="SAM" id="Phobius"/>
    </source>
</evidence>
<protein>
    <submittedName>
        <fullName evidence="5">Uncharacterized protein</fullName>
    </submittedName>
</protein>
<evidence type="ECO:0000256" key="3">
    <source>
        <dbReference type="SAM" id="MobiDB-lite"/>
    </source>
</evidence>
<comment type="caution">
    <text evidence="5">The sequence shown here is derived from an EMBL/GenBank/DDBJ whole genome shotgun (WGS) entry which is preliminary data.</text>
</comment>
<dbReference type="PANTHER" id="PTHR37534:SF26">
    <property type="entry name" value="TRANSCRIPTION FACTOR, PUTATIVE-RELATED"/>
    <property type="match status" value="1"/>
</dbReference>
<evidence type="ECO:0000313" key="6">
    <source>
        <dbReference type="Proteomes" id="UP000572817"/>
    </source>
</evidence>
<feature type="transmembrane region" description="Helical" evidence="4">
    <location>
        <begin position="586"/>
        <end position="609"/>
    </location>
</feature>
<comment type="subcellular location">
    <subcellularLocation>
        <location evidence="1">Nucleus</location>
    </subcellularLocation>
</comment>
<dbReference type="PANTHER" id="PTHR37534">
    <property type="entry name" value="TRANSCRIPTIONAL ACTIVATOR PROTEIN UGA3"/>
    <property type="match status" value="1"/>
</dbReference>
<keyword evidence="2" id="KW-0539">Nucleus</keyword>
<dbReference type="OrthoDB" id="5213892at2759"/>
<feature type="transmembrane region" description="Helical" evidence="4">
    <location>
        <begin position="552"/>
        <end position="574"/>
    </location>
</feature>
<reference evidence="5" key="1">
    <citation type="submission" date="2020-04" db="EMBL/GenBank/DDBJ databases">
        <title>Genome Assembly and Annotation of Botryosphaeria dothidea sdau 11-99, a Latent Pathogen of Apple Fruit Ring Rot in China.</title>
        <authorList>
            <person name="Yu C."/>
            <person name="Diao Y."/>
            <person name="Lu Q."/>
            <person name="Zhao J."/>
            <person name="Cui S."/>
            <person name="Peng C."/>
            <person name="He B."/>
            <person name="Liu H."/>
        </authorList>
    </citation>
    <scope>NUCLEOTIDE SEQUENCE [LARGE SCALE GENOMIC DNA]</scope>
    <source>
        <strain evidence="5">Sdau11-99</strain>
    </source>
</reference>
<gene>
    <name evidence="5" type="ORF">GTA08_BOTSDO09642</name>
</gene>
<evidence type="ECO:0000256" key="1">
    <source>
        <dbReference type="ARBA" id="ARBA00004123"/>
    </source>
</evidence>
<feature type="region of interest" description="Disordered" evidence="3">
    <location>
        <begin position="39"/>
        <end position="58"/>
    </location>
</feature>
<dbReference type="EMBL" id="WWBZ02000073">
    <property type="protein sequence ID" value="KAF4301709.1"/>
    <property type="molecule type" value="Genomic_DNA"/>
</dbReference>
<feature type="region of interest" description="Disordered" evidence="3">
    <location>
        <begin position="644"/>
        <end position="678"/>
    </location>
</feature>
<organism evidence="5 6">
    <name type="scientific">Botryosphaeria dothidea</name>
    <dbReference type="NCBI Taxonomy" id="55169"/>
    <lineage>
        <taxon>Eukaryota</taxon>
        <taxon>Fungi</taxon>
        <taxon>Dikarya</taxon>
        <taxon>Ascomycota</taxon>
        <taxon>Pezizomycotina</taxon>
        <taxon>Dothideomycetes</taxon>
        <taxon>Dothideomycetes incertae sedis</taxon>
        <taxon>Botryosphaeriales</taxon>
        <taxon>Botryosphaeriaceae</taxon>
        <taxon>Botryosphaeria</taxon>
    </lineage>
</organism>
<dbReference type="GO" id="GO:0045944">
    <property type="term" value="P:positive regulation of transcription by RNA polymerase II"/>
    <property type="evidence" value="ECO:0007669"/>
    <property type="project" value="TreeGrafter"/>
</dbReference>
<dbReference type="Pfam" id="PF11951">
    <property type="entry name" value="Fungal_trans_2"/>
    <property type="match status" value="2"/>
</dbReference>
<dbReference type="Proteomes" id="UP000572817">
    <property type="component" value="Unassembled WGS sequence"/>
</dbReference>
<evidence type="ECO:0000313" key="5">
    <source>
        <dbReference type="EMBL" id="KAF4301709.1"/>
    </source>
</evidence>
<evidence type="ECO:0000256" key="2">
    <source>
        <dbReference type="ARBA" id="ARBA00023242"/>
    </source>
</evidence>
<proteinExistence type="predicted"/>
<keyword evidence="4" id="KW-0812">Transmembrane</keyword>
<dbReference type="GO" id="GO:0005634">
    <property type="term" value="C:nucleus"/>
    <property type="evidence" value="ECO:0007669"/>
    <property type="project" value="UniProtKB-SubCell"/>
</dbReference>
<accession>A0A8H4IJ26</accession>